<evidence type="ECO:0000256" key="1">
    <source>
        <dbReference type="SAM" id="MobiDB-lite"/>
    </source>
</evidence>
<dbReference type="RefSeq" id="WP_116392867.1">
    <property type="nucleotide sequence ID" value="NZ_QUQO01000001.1"/>
</dbReference>
<feature type="region of interest" description="Disordered" evidence="1">
    <location>
        <begin position="365"/>
        <end position="458"/>
    </location>
</feature>
<feature type="region of interest" description="Disordered" evidence="1">
    <location>
        <begin position="297"/>
        <end position="317"/>
    </location>
</feature>
<evidence type="ECO:0000313" key="3">
    <source>
        <dbReference type="EMBL" id="RFB06233.1"/>
    </source>
</evidence>
<dbReference type="InterPro" id="IPR005094">
    <property type="entry name" value="Endonuclease_MobA/VirD2"/>
</dbReference>
<feature type="domain" description="MobA/VirD2-like nuclease" evidence="2">
    <location>
        <begin position="24"/>
        <end position="145"/>
    </location>
</feature>
<evidence type="ECO:0000259" key="2">
    <source>
        <dbReference type="Pfam" id="PF03432"/>
    </source>
</evidence>
<organism evidence="3 4">
    <name type="scientific">Parvularcula marina</name>
    <dbReference type="NCBI Taxonomy" id="2292771"/>
    <lineage>
        <taxon>Bacteria</taxon>
        <taxon>Pseudomonadati</taxon>
        <taxon>Pseudomonadota</taxon>
        <taxon>Alphaproteobacteria</taxon>
        <taxon>Parvularculales</taxon>
        <taxon>Parvularculaceae</taxon>
        <taxon>Parvularcula</taxon>
    </lineage>
</organism>
<dbReference type="OrthoDB" id="1826980at2"/>
<reference evidence="3 4" key="1">
    <citation type="submission" date="2018-08" db="EMBL/GenBank/DDBJ databases">
        <title>Parvularcula sp. SM1705, isolated from surface water of the South Sea China.</title>
        <authorList>
            <person name="Sun L."/>
        </authorList>
    </citation>
    <scope>NUCLEOTIDE SEQUENCE [LARGE SCALE GENOMIC DNA]</scope>
    <source>
        <strain evidence="3 4">SM1705</strain>
    </source>
</reference>
<accession>A0A371RLB3</accession>
<dbReference type="EMBL" id="QUQO01000001">
    <property type="protein sequence ID" value="RFB06233.1"/>
    <property type="molecule type" value="Genomic_DNA"/>
</dbReference>
<dbReference type="AlphaFoldDB" id="A0A371RLB3"/>
<dbReference type="Proteomes" id="UP000264589">
    <property type="component" value="Unassembled WGS sequence"/>
</dbReference>
<keyword evidence="4" id="KW-1185">Reference proteome</keyword>
<protein>
    <submittedName>
        <fullName evidence="3">Relaxase</fullName>
    </submittedName>
</protein>
<dbReference type="InParanoid" id="A0A371RLB3"/>
<gene>
    <name evidence="3" type="ORF">DX908_13735</name>
</gene>
<proteinExistence type="predicted"/>
<evidence type="ECO:0000313" key="4">
    <source>
        <dbReference type="Proteomes" id="UP000264589"/>
    </source>
</evidence>
<comment type="caution">
    <text evidence="3">The sequence shown here is derived from an EMBL/GenBank/DDBJ whole genome shotgun (WGS) entry which is preliminary data.</text>
</comment>
<name>A0A371RLB3_9PROT</name>
<dbReference type="Pfam" id="PF03432">
    <property type="entry name" value="Relaxase"/>
    <property type="match status" value="1"/>
</dbReference>
<sequence length="458" mass="53130">MILVGNQRGGAQSLARHLLSPDNEHIHVHEISGFTAETLPGAFNEAYAVSRGTRCKQFLFSLSLNPPEGRAVTDEEFEQAVTKAEIRLGLTGQPRAIVFHEKEGRRHCHAVWSRIDAEEMKAIPLSYSKSKLQEVSRELYRDHGWQMPRGLMERGQADPRNFTLDQWQQAKRMGRHAGDLKRAMQDAWAVSDSREGFVAALQDQGLKLAKGDRRGFVAVSYEGEVLAVSRYVGKKAKEIEARLGKPAELPSVEDTKRMMAREMTPVMQGYLREAEKRSDERMKPLLARKAELTKRHRTEREQLRQHHEQRVQAEAQDRASKLRSGLFGLWDRVTGKRAKVVQENERQAEAARQRDATERAKMIKRQLHQRHMHQIPIKQERGRRVKEMTQVHRELARYRKEGREPPPAEQPRQRDTRSPKDIFAERVNRRSEQLSRLRERQPRTPHRQRPDRGPSLDR</sequence>
<feature type="compositionally biased region" description="Basic and acidic residues" evidence="1">
    <location>
        <begin position="378"/>
        <end position="458"/>
    </location>
</feature>